<evidence type="ECO:0000313" key="2">
    <source>
        <dbReference type="Proteomes" id="UP000095283"/>
    </source>
</evidence>
<dbReference type="Proteomes" id="UP000095283">
    <property type="component" value="Unplaced"/>
</dbReference>
<evidence type="ECO:0000313" key="3">
    <source>
        <dbReference type="WBParaSite" id="Hba_00101"/>
    </source>
</evidence>
<feature type="transmembrane region" description="Helical" evidence="1">
    <location>
        <begin position="55"/>
        <end position="74"/>
    </location>
</feature>
<accession>A0A1I7W659</accession>
<keyword evidence="1" id="KW-0472">Membrane</keyword>
<dbReference type="WBParaSite" id="Hba_00101">
    <property type="protein sequence ID" value="Hba_00101"/>
    <property type="gene ID" value="Hba_00101"/>
</dbReference>
<dbReference type="AlphaFoldDB" id="A0A1I7W659"/>
<sequence>MFFSPHLLILDTLISLNKSPNTYLNYKILIPDLDIFLNVLFQPVFFFPLFAGRGYGFIITKMGFSTFTFLVFFLEKSILGRNKYVNLNFMTLFFYQNCIKFSKFRNQLNLRRLSLTVLIFKMNSFLLRLTHRLLINLSSALILLGLICHMQYILRRQCQHLTVHTQELQKTFLRAQIIQ</sequence>
<organism evidence="2 3">
    <name type="scientific">Heterorhabditis bacteriophora</name>
    <name type="common">Entomopathogenic nematode worm</name>
    <dbReference type="NCBI Taxonomy" id="37862"/>
    <lineage>
        <taxon>Eukaryota</taxon>
        <taxon>Metazoa</taxon>
        <taxon>Ecdysozoa</taxon>
        <taxon>Nematoda</taxon>
        <taxon>Chromadorea</taxon>
        <taxon>Rhabditida</taxon>
        <taxon>Rhabditina</taxon>
        <taxon>Rhabditomorpha</taxon>
        <taxon>Strongyloidea</taxon>
        <taxon>Heterorhabditidae</taxon>
        <taxon>Heterorhabditis</taxon>
    </lineage>
</organism>
<protein>
    <submittedName>
        <fullName evidence="3">7TM_GPCR_Srx domain-containing protein</fullName>
    </submittedName>
</protein>
<feature type="transmembrane region" description="Helical" evidence="1">
    <location>
        <begin position="133"/>
        <end position="154"/>
    </location>
</feature>
<keyword evidence="2" id="KW-1185">Reference proteome</keyword>
<keyword evidence="1" id="KW-1133">Transmembrane helix</keyword>
<keyword evidence="1" id="KW-0812">Transmembrane</keyword>
<evidence type="ECO:0000256" key="1">
    <source>
        <dbReference type="SAM" id="Phobius"/>
    </source>
</evidence>
<proteinExistence type="predicted"/>
<reference evidence="3" key="1">
    <citation type="submission" date="2016-11" db="UniProtKB">
        <authorList>
            <consortium name="WormBaseParasite"/>
        </authorList>
    </citation>
    <scope>IDENTIFICATION</scope>
</reference>
<name>A0A1I7W659_HETBA</name>